<gene>
    <name evidence="2" type="ORF">ACFPOC_06460</name>
</gene>
<dbReference type="RefSeq" id="WP_342454136.1">
    <property type="nucleotide sequence ID" value="NZ_JAGGJP010000004.1"/>
</dbReference>
<dbReference type="EMBL" id="JBHSNA010000004">
    <property type="protein sequence ID" value="MFC5566063.1"/>
    <property type="molecule type" value="Genomic_DNA"/>
</dbReference>
<protein>
    <submittedName>
        <fullName evidence="2">DUF2927 domain-containing protein</fullName>
    </submittedName>
</protein>
<feature type="region of interest" description="Disordered" evidence="1">
    <location>
        <begin position="20"/>
        <end position="60"/>
    </location>
</feature>
<dbReference type="Pfam" id="PF11150">
    <property type="entry name" value="DUF2927"/>
    <property type="match status" value="1"/>
</dbReference>
<evidence type="ECO:0000313" key="2">
    <source>
        <dbReference type="EMBL" id="MFC5566063.1"/>
    </source>
</evidence>
<dbReference type="InterPro" id="IPR021323">
    <property type="entry name" value="DUF2927"/>
</dbReference>
<proteinExistence type="predicted"/>
<keyword evidence="3" id="KW-1185">Reference proteome</keyword>
<evidence type="ECO:0000313" key="3">
    <source>
        <dbReference type="Proteomes" id="UP001596056"/>
    </source>
</evidence>
<name>A0ABW0SAU8_9RHOB</name>
<dbReference type="PROSITE" id="PS51257">
    <property type="entry name" value="PROKAR_LIPOPROTEIN"/>
    <property type="match status" value="1"/>
</dbReference>
<accession>A0ABW0SAU8</accession>
<dbReference type="Proteomes" id="UP001596056">
    <property type="component" value="Unassembled WGS sequence"/>
</dbReference>
<comment type="caution">
    <text evidence="2">The sequence shown here is derived from an EMBL/GenBank/DDBJ whole genome shotgun (WGS) entry which is preliminary data.</text>
</comment>
<feature type="compositionally biased region" description="Pro residues" evidence="1">
    <location>
        <begin position="29"/>
        <end position="59"/>
    </location>
</feature>
<sequence length="328" mass="35588">MSLRRTLSVALAGLLALSACERPEEPEPPARPPAVRPAAPPPAPEPKAAPPEPATPRPPSLESLELARYYERLQEDLLAQGLLRGDAGGPDTPFTDTMLARNFIAIALFDEYVQGADTAAPDPRQAMLRRWDRPIRMQMVFGPSVAADQAVKDRASVAAYAARLSRLTGVPIEQVDKDANFHVAVLSEDDRRDFGAQLRDMVPGIADSSVRAFVNLPRSTLCLVIAFGTGEGSGYSQAVALIRAEHPDLLRTACIHEELAQGMGLANDSPKARPSIFNDDEEFGLLTRHDELLLRMLYDPRLRTGMTLEEAEPVVRPLAAEMMGGGPV</sequence>
<organism evidence="2 3">
    <name type="scientific">Rubellimicrobium aerolatum</name>
    <dbReference type="NCBI Taxonomy" id="490979"/>
    <lineage>
        <taxon>Bacteria</taxon>
        <taxon>Pseudomonadati</taxon>
        <taxon>Pseudomonadota</taxon>
        <taxon>Alphaproteobacteria</taxon>
        <taxon>Rhodobacterales</taxon>
        <taxon>Roseobacteraceae</taxon>
        <taxon>Rubellimicrobium</taxon>
    </lineage>
</organism>
<evidence type="ECO:0000256" key="1">
    <source>
        <dbReference type="SAM" id="MobiDB-lite"/>
    </source>
</evidence>
<reference evidence="3" key="1">
    <citation type="journal article" date="2019" name="Int. J. Syst. Evol. Microbiol.">
        <title>The Global Catalogue of Microorganisms (GCM) 10K type strain sequencing project: providing services to taxonomists for standard genome sequencing and annotation.</title>
        <authorList>
            <consortium name="The Broad Institute Genomics Platform"/>
            <consortium name="The Broad Institute Genome Sequencing Center for Infectious Disease"/>
            <person name="Wu L."/>
            <person name="Ma J."/>
        </authorList>
    </citation>
    <scope>NUCLEOTIDE SEQUENCE [LARGE SCALE GENOMIC DNA]</scope>
    <source>
        <strain evidence="3">KACC 11588</strain>
    </source>
</reference>